<reference evidence="2" key="1">
    <citation type="submission" date="2018-05" db="EMBL/GenBank/DDBJ databases">
        <authorList>
            <person name="Lanie J.A."/>
            <person name="Ng W.-L."/>
            <person name="Kazmierczak K.M."/>
            <person name="Andrzejewski T.M."/>
            <person name="Davidsen T.M."/>
            <person name="Wayne K.J."/>
            <person name="Tettelin H."/>
            <person name="Glass J.I."/>
            <person name="Rusch D."/>
            <person name="Podicherti R."/>
            <person name="Tsui H.-C.T."/>
            <person name="Winkler M.E."/>
        </authorList>
    </citation>
    <scope>NUCLEOTIDE SEQUENCE</scope>
</reference>
<feature type="domain" description="Treble clef zinc finger" evidence="1">
    <location>
        <begin position="4"/>
        <end position="26"/>
    </location>
</feature>
<dbReference type="InterPro" id="IPR025487">
    <property type="entry name" value="DUF4379"/>
</dbReference>
<name>A0A381WKK0_9ZZZZ</name>
<dbReference type="AlphaFoldDB" id="A0A381WKK0"/>
<gene>
    <name evidence="2" type="ORF">METZ01_LOCUS105894</name>
</gene>
<evidence type="ECO:0000313" key="2">
    <source>
        <dbReference type="EMBL" id="SVA53040.1"/>
    </source>
</evidence>
<protein>
    <recommendedName>
        <fullName evidence="1">Treble clef zinc finger domain-containing protein</fullName>
    </recommendedName>
</protein>
<accession>A0A381WKK0</accession>
<sequence length="77" mass="8397">MGPDHEWQTAVDHRTRVGSGCPMCSGVALSVTNSLAAVDELVASQWHPTNNGELTPEMVLVRSHAESVVEVFRRSRP</sequence>
<organism evidence="2">
    <name type="scientific">marine metagenome</name>
    <dbReference type="NCBI Taxonomy" id="408172"/>
    <lineage>
        <taxon>unclassified sequences</taxon>
        <taxon>metagenomes</taxon>
        <taxon>ecological metagenomes</taxon>
    </lineage>
</organism>
<evidence type="ECO:0000259" key="1">
    <source>
        <dbReference type="Pfam" id="PF14311"/>
    </source>
</evidence>
<proteinExistence type="predicted"/>
<dbReference type="EMBL" id="UINC01012103">
    <property type="protein sequence ID" value="SVA53040.1"/>
    <property type="molecule type" value="Genomic_DNA"/>
</dbReference>
<dbReference type="Pfam" id="PF14311">
    <property type="entry name" value="DUF4379"/>
    <property type="match status" value="1"/>
</dbReference>